<dbReference type="GO" id="GO:0003700">
    <property type="term" value="F:DNA-binding transcription factor activity"/>
    <property type="evidence" value="ECO:0007669"/>
    <property type="project" value="InterPro"/>
</dbReference>
<keyword evidence="2" id="KW-0238">DNA-binding</keyword>
<dbReference type="Gene3D" id="1.20.120.530">
    <property type="entry name" value="GntR ligand-binding domain-like"/>
    <property type="match status" value="1"/>
</dbReference>
<evidence type="ECO:0000259" key="4">
    <source>
        <dbReference type="SMART" id="SM00345"/>
    </source>
</evidence>
<evidence type="ECO:0000256" key="1">
    <source>
        <dbReference type="ARBA" id="ARBA00023015"/>
    </source>
</evidence>
<evidence type="ECO:0000259" key="5">
    <source>
        <dbReference type="SMART" id="SM00895"/>
    </source>
</evidence>
<keyword evidence="1" id="KW-0805">Transcription regulation</keyword>
<protein>
    <submittedName>
        <fullName evidence="6">GntR-famly transcriptional regulator</fullName>
    </submittedName>
</protein>
<dbReference type="SUPFAM" id="SSF48008">
    <property type="entry name" value="GntR ligand-binding domain-like"/>
    <property type="match status" value="1"/>
</dbReference>
<dbReference type="InterPro" id="IPR036388">
    <property type="entry name" value="WH-like_DNA-bd_sf"/>
</dbReference>
<dbReference type="PANTHER" id="PTHR43537">
    <property type="entry name" value="TRANSCRIPTIONAL REGULATOR, GNTR FAMILY"/>
    <property type="match status" value="1"/>
</dbReference>
<dbReference type="InterPro" id="IPR000524">
    <property type="entry name" value="Tscrpt_reg_HTH_GntR"/>
</dbReference>
<dbReference type="Gene3D" id="1.10.10.10">
    <property type="entry name" value="Winged helix-like DNA-binding domain superfamily/Winged helix DNA-binding domain"/>
    <property type="match status" value="1"/>
</dbReference>
<dbReference type="KEGG" id="pac:PPA0741"/>
<dbReference type="HOGENOM" id="CLU_017584_9_4_11"/>
<dbReference type="InterPro" id="IPR011711">
    <property type="entry name" value="GntR_C"/>
</dbReference>
<dbReference type="AlphaFoldDB" id="Q6A9R9"/>
<dbReference type="EMBL" id="AE017283">
    <property type="protein sequence ID" value="AAT82497.1"/>
    <property type="molecule type" value="Genomic_DNA"/>
</dbReference>
<organism evidence="6 7">
    <name type="scientific">Cutibacterium acnes (strain DSM 16379 / KPA171202)</name>
    <name type="common">Propionibacterium acnes</name>
    <dbReference type="NCBI Taxonomy" id="267747"/>
    <lineage>
        <taxon>Bacteria</taxon>
        <taxon>Bacillati</taxon>
        <taxon>Actinomycetota</taxon>
        <taxon>Actinomycetes</taxon>
        <taxon>Propionibacteriales</taxon>
        <taxon>Propionibacteriaceae</taxon>
        <taxon>Cutibacterium</taxon>
    </lineage>
</organism>
<dbReference type="InterPro" id="IPR008920">
    <property type="entry name" value="TF_FadR/GntR_C"/>
</dbReference>
<dbReference type="Pfam" id="PF07729">
    <property type="entry name" value="FCD"/>
    <property type="match status" value="1"/>
</dbReference>
<keyword evidence="3" id="KW-0804">Transcription</keyword>
<dbReference type="SMART" id="SM00895">
    <property type="entry name" value="FCD"/>
    <property type="match status" value="1"/>
</dbReference>
<evidence type="ECO:0000256" key="3">
    <source>
        <dbReference type="ARBA" id="ARBA00023163"/>
    </source>
</evidence>
<dbReference type="EnsemblBacteria" id="AAT82497">
    <property type="protein sequence ID" value="AAT82497"/>
    <property type="gene ID" value="PPA0741"/>
</dbReference>
<accession>Q6A9R9</accession>
<evidence type="ECO:0000313" key="7">
    <source>
        <dbReference type="Proteomes" id="UP000000603"/>
    </source>
</evidence>
<dbReference type="Pfam" id="PF00392">
    <property type="entry name" value="GntR"/>
    <property type="match status" value="1"/>
</dbReference>
<name>Q6A9R9_CUTAK</name>
<reference evidence="6 7" key="1">
    <citation type="journal article" date="2004" name="Science">
        <title>The complete genome sequence of Propionibacterium acnes, a commensal of human skin.</title>
        <authorList>
            <person name="Bruggemann H."/>
            <person name="Henne A."/>
            <person name="Hoster F."/>
            <person name="Liesegang H."/>
            <person name="Wiezer A."/>
            <person name="Strittmatter A."/>
            <person name="Hujer S."/>
            <person name="Durre P."/>
            <person name="Gottschalk G."/>
        </authorList>
    </citation>
    <scope>NUCLEOTIDE SEQUENCE [LARGE SCALE GENOMIC DNA]</scope>
    <source>
        <strain evidence="7">DSM 16379 / KPA171202</strain>
    </source>
</reference>
<sequence length="276" mass="29922">MLLKCCCTVPKMHFTDRSLRVSSLVGLACVIVPVMPQEFLASSVASRLGARIVDGDLQAGDVLRLGDIEQESAASRSVCREAVKILESLNLVRSRRHVGVTVLPSNQWDVLSPKVVHWHMSGNKREQAMSWTNELRIALEPTAARLAAERADGADLKGLQDAVSGMTEAIRNDDSTSFAKHDHAFHRSLLVATPNPLYIAHAPMLLSYFAEQHDDRNLTSEDGADLVQHRDILDAITMSDPDAAEQSTRVLVLGLGRVLPQPTVASGPAGVAHQTG</sequence>
<evidence type="ECO:0000256" key="2">
    <source>
        <dbReference type="ARBA" id="ARBA00023125"/>
    </source>
</evidence>
<dbReference type="Proteomes" id="UP000000603">
    <property type="component" value="Chromosome"/>
</dbReference>
<feature type="domain" description="HTH gntR-type" evidence="4">
    <location>
        <begin position="44"/>
        <end position="102"/>
    </location>
</feature>
<feature type="domain" description="GntR C-terminal" evidence="5">
    <location>
        <begin position="131"/>
        <end position="254"/>
    </location>
</feature>
<dbReference type="SMART" id="SM00345">
    <property type="entry name" value="HTH_GNTR"/>
    <property type="match status" value="1"/>
</dbReference>
<dbReference type="PANTHER" id="PTHR43537:SF44">
    <property type="entry name" value="GNTR FAMILY REGULATORY PROTEIN"/>
    <property type="match status" value="1"/>
</dbReference>
<dbReference type="SUPFAM" id="SSF46785">
    <property type="entry name" value="Winged helix' DNA-binding domain"/>
    <property type="match status" value="1"/>
</dbReference>
<dbReference type="InterPro" id="IPR036390">
    <property type="entry name" value="WH_DNA-bd_sf"/>
</dbReference>
<dbReference type="eggNOG" id="COG2186">
    <property type="taxonomic scope" value="Bacteria"/>
</dbReference>
<evidence type="ECO:0000313" key="6">
    <source>
        <dbReference type="EMBL" id="AAT82497.1"/>
    </source>
</evidence>
<dbReference type="GO" id="GO:0003677">
    <property type="term" value="F:DNA binding"/>
    <property type="evidence" value="ECO:0007669"/>
    <property type="project" value="UniProtKB-KW"/>
</dbReference>
<gene>
    <name evidence="6" type="ordered locus">PPA0741</name>
</gene>
<proteinExistence type="predicted"/>